<sequence>MEDPKPVEVYTTLTEFRNLVGIVDIDKAFTTHRFYCEDLTNDFPGWYMSFKTKKGVRSVYLWAIPGGKDMLPAPTELTKPVHEVRPRNLTRGEIVKIGDVNVRYLFRMVWTFLEGRGFLQTQAWAPLITLPETVDSGAPPKDLKLSEGSTRDNLRESLEAMTKAAKAVKQPFKLELVAFLEALNGKPLGSEQTFVSLANEKGIIAISICILQCFNMWQMNNFKMLQDLFVTAGMTPWSSKPTATAAERQHAMLSSMTGKFDFWKDAFANTKQATEYDIDLVLELSTFSSAVSDMQASGVRSILERSNALKKKRAAEASGKKESLKDQNARLLAELEEVKKTSSSKQPAEINLYLAEKDKEIAELKKQAESASGEEAKELSSRRQAAEAQKEKAQADLLVAMRENREKTRRIKELEDAALRATEDRKLKDEVTALRDEVAKVIMGSNISQSPIASNLGIEDIRLITDECTSNTLDFVESSYRATKIPMNPKKILDHYEKKWIEKAKIEMGLTARSKKGLLKRSFNTFLAVLYSPLSMVAGLVGGVASAWELDLEEGDRDRTFLGKVLAMGTNVPIFVIGTPVLSVVGAFKGNDFELGGFIKVPKLKKPGDPDTPPLKPWWKFW</sequence>
<keyword evidence="2" id="KW-1133">Transmembrane helix</keyword>
<dbReference type="Proteomes" id="UP001235426">
    <property type="component" value="Segment"/>
</dbReference>
<proteinExistence type="predicted"/>
<feature type="region of interest" description="Disordered" evidence="1">
    <location>
        <begin position="365"/>
        <end position="387"/>
    </location>
</feature>
<feature type="transmembrane region" description="Helical" evidence="2">
    <location>
        <begin position="523"/>
        <end position="545"/>
    </location>
</feature>
<evidence type="ECO:0000256" key="2">
    <source>
        <dbReference type="SAM" id="Phobius"/>
    </source>
</evidence>
<feature type="transmembrane region" description="Helical" evidence="2">
    <location>
        <begin position="565"/>
        <end position="588"/>
    </location>
</feature>
<gene>
    <name evidence="3" type="ORF">MiFV1_gp3</name>
</gene>
<reference evidence="3" key="1">
    <citation type="journal article" date="2019" name="PLoS ONE">
        <title>Hiding in plain sight: New virus genomes discovered via a systematic analysis of fungal public transcriptomes.</title>
        <authorList>
            <person name="Gilbert K.B."/>
            <person name="Holcomb E.E."/>
            <person name="Allscheid R.L."/>
            <person name="Carrington J.C."/>
        </authorList>
    </citation>
    <scope>NUCLEOTIDE SEQUENCE</scope>
    <source>
        <strain evidence="3">MiFv1SCYDJ1-A1</strain>
    </source>
</reference>
<name>A0A3T0D0S0_9VIRU</name>
<accession>A0A3T0D0S0</accession>
<organism evidence="3 4">
    <name type="scientific">Morchella importuna fusarivirus 1</name>
    <dbReference type="NCBI Taxonomy" id="2501218"/>
    <lineage>
        <taxon>Viruses</taxon>
        <taxon>Riboviria</taxon>
        <taxon>Orthornavirae</taxon>
        <taxon>Pisuviricota</taxon>
        <taxon>Duplopiviricetes</taxon>
        <taxon>Durnavirales</taxon>
        <taxon>Fusariviridae</taxon>
    </lineage>
</organism>
<evidence type="ECO:0000256" key="1">
    <source>
        <dbReference type="SAM" id="MobiDB-lite"/>
    </source>
</evidence>
<protein>
    <submittedName>
        <fullName evidence="3">Uncharacterized protein</fullName>
    </submittedName>
</protein>
<evidence type="ECO:0000313" key="3">
    <source>
        <dbReference type="EMBL" id="AZT88656.1"/>
    </source>
</evidence>
<keyword evidence="2" id="KW-0812">Transmembrane</keyword>
<dbReference type="EMBL" id="MK279502">
    <property type="protein sequence ID" value="AZT88656.1"/>
    <property type="molecule type" value="Genomic_RNA"/>
</dbReference>
<keyword evidence="2" id="KW-0472">Membrane</keyword>
<evidence type="ECO:0000313" key="4">
    <source>
        <dbReference type="Proteomes" id="UP001235426"/>
    </source>
</evidence>